<evidence type="ECO:0000313" key="5">
    <source>
        <dbReference type="EMBL" id="GGR58925.1"/>
    </source>
</evidence>
<dbReference type="SUPFAM" id="SSF51735">
    <property type="entry name" value="NAD(P)-binding Rossmann-fold domains"/>
    <property type="match status" value="1"/>
</dbReference>
<comment type="caution">
    <text evidence="5">The sequence shown here is derived from an EMBL/GenBank/DDBJ whole genome shotgun (WGS) entry which is preliminary data.</text>
</comment>
<organism evidence="5 6">
    <name type="scientific">Deinococcus seoulensis</name>
    <dbReference type="NCBI Taxonomy" id="1837379"/>
    <lineage>
        <taxon>Bacteria</taxon>
        <taxon>Thermotogati</taxon>
        <taxon>Deinococcota</taxon>
        <taxon>Deinococci</taxon>
        <taxon>Deinococcales</taxon>
        <taxon>Deinococcaceae</taxon>
        <taxon>Deinococcus</taxon>
    </lineage>
</organism>
<feature type="compositionally biased region" description="Polar residues" evidence="3">
    <location>
        <begin position="242"/>
        <end position="251"/>
    </location>
</feature>
<feature type="domain" description="RmlD-like substrate binding" evidence="4">
    <location>
        <begin position="1"/>
        <end position="144"/>
    </location>
</feature>
<dbReference type="Proteomes" id="UP000634308">
    <property type="component" value="Unassembled WGS sequence"/>
</dbReference>
<evidence type="ECO:0000256" key="2">
    <source>
        <dbReference type="RuleBase" id="RU364082"/>
    </source>
</evidence>
<comment type="similarity">
    <text evidence="1 2">Belongs to the dTDP-4-dehydrorhamnose reductase family.</text>
</comment>
<accession>A0ABQ2RR01</accession>
<dbReference type="EC" id="1.1.1.133" evidence="2"/>
<dbReference type="InterPro" id="IPR036291">
    <property type="entry name" value="NAD(P)-bd_dom_sf"/>
</dbReference>
<dbReference type="InterPro" id="IPR029903">
    <property type="entry name" value="RmlD-like-bd"/>
</dbReference>
<dbReference type="Pfam" id="PF04321">
    <property type="entry name" value="RmlD_sub_bind"/>
    <property type="match status" value="1"/>
</dbReference>
<name>A0ABQ2RR01_9DEIO</name>
<evidence type="ECO:0000259" key="4">
    <source>
        <dbReference type="Pfam" id="PF04321"/>
    </source>
</evidence>
<dbReference type="PANTHER" id="PTHR10491:SF4">
    <property type="entry name" value="METHIONINE ADENOSYLTRANSFERASE 2 SUBUNIT BETA"/>
    <property type="match status" value="1"/>
</dbReference>
<protein>
    <recommendedName>
        <fullName evidence="2">dTDP-4-dehydrorhamnose reductase</fullName>
        <ecNumber evidence="2">1.1.1.133</ecNumber>
    </recommendedName>
</protein>
<feature type="region of interest" description="Disordered" evidence="3">
    <location>
        <begin position="238"/>
        <end position="271"/>
    </location>
</feature>
<keyword evidence="2" id="KW-0560">Oxidoreductase</keyword>
<evidence type="ECO:0000256" key="3">
    <source>
        <dbReference type="SAM" id="MobiDB-lite"/>
    </source>
</evidence>
<dbReference type="PANTHER" id="PTHR10491">
    <property type="entry name" value="DTDP-4-DEHYDRORHAMNOSE REDUCTASE"/>
    <property type="match status" value="1"/>
</dbReference>
<dbReference type="RefSeq" id="WP_189064925.1">
    <property type="nucleotide sequence ID" value="NZ_BMQM01000012.1"/>
</dbReference>
<dbReference type="EMBL" id="BMQM01000012">
    <property type="protein sequence ID" value="GGR58925.1"/>
    <property type="molecule type" value="Genomic_DNA"/>
</dbReference>
<evidence type="ECO:0000256" key="1">
    <source>
        <dbReference type="ARBA" id="ARBA00010944"/>
    </source>
</evidence>
<feature type="compositionally biased region" description="Basic and acidic residues" evidence="3">
    <location>
        <begin position="261"/>
        <end position="271"/>
    </location>
</feature>
<keyword evidence="2" id="KW-0521">NADP</keyword>
<dbReference type="InterPro" id="IPR005913">
    <property type="entry name" value="dTDP_dehydrorham_reduct"/>
</dbReference>
<comment type="function">
    <text evidence="2">Catalyzes the reduction of dTDP-6-deoxy-L-lyxo-4-hexulose to yield dTDP-L-rhamnose.</text>
</comment>
<dbReference type="Gene3D" id="3.40.50.720">
    <property type="entry name" value="NAD(P)-binding Rossmann-like Domain"/>
    <property type="match status" value="1"/>
</dbReference>
<comment type="pathway">
    <text evidence="2">Carbohydrate biosynthesis; dTDP-L-rhamnose biosynthesis.</text>
</comment>
<evidence type="ECO:0000313" key="6">
    <source>
        <dbReference type="Proteomes" id="UP000634308"/>
    </source>
</evidence>
<sequence>MTILLTGGSGRLGSALQGLIPGLHAPPRAALDITHPEQVLRALRAARPHLVVHAAALADVTRCERDRALAWQVNVDGAAAVARACHATGAALIHISTDYVFSGDTGHYRENDPPGPPVNWYGVTKLAAESAARLAGRSLIIRTSFRTRPFPHAAAFTDAFTSQDYLDVIAPHVAQVILQASRIPDATLHVATARKSVFDLARQSRPDVRPATRDHAPLPLPADVSLNTDRWQALRAPWETGSPAQSESASGAQGRAAVHGEVLHGDVPRVV</sequence>
<reference evidence="6" key="1">
    <citation type="journal article" date="2019" name="Int. J. Syst. Evol. Microbiol.">
        <title>The Global Catalogue of Microorganisms (GCM) 10K type strain sequencing project: providing services to taxonomists for standard genome sequencing and annotation.</title>
        <authorList>
            <consortium name="The Broad Institute Genomics Platform"/>
            <consortium name="The Broad Institute Genome Sequencing Center for Infectious Disease"/>
            <person name="Wu L."/>
            <person name="Ma J."/>
        </authorList>
    </citation>
    <scope>NUCLEOTIDE SEQUENCE [LARGE SCALE GENOMIC DNA]</scope>
    <source>
        <strain evidence="6">JCM 31404</strain>
    </source>
</reference>
<keyword evidence="6" id="KW-1185">Reference proteome</keyword>
<gene>
    <name evidence="5" type="ORF">GCM10008959_20890</name>
</gene>
<proteinExistence type="inferred from homology"/>